<evidence type="ECO:0000313" key="1">
    <source>
        <dbReference type="EMBL" id="AVH55415.1"/>
    </source>
</evidence>
<gene>
    <name evidence="1" type="ORF">C4B68_06045</name>
</gene>
<name>A0ABM6SLA3_9ACTN</name>
<proteinExistence type="predicted"/>
<reference evidence="1 2" key="1">
    <citation type="submission" date="2018-02" db="EMBL/GenBank/DDBJ databases">
        <title>Complete genome sequence of Streptomyces dengpaensis, the producer of angucyclines.</title>
        <authorList>
            <person name="Yumei L."/>
        </authorList>
    </citation>
    <scope>NUCLEOTIDE SEQUENCE [LARGE SCALE GENOMIC DNA]</scope>
    <source>
        <strain evidence="1 2">XZHG99</strain>
    </source>
</reference>
<accession>A0ABM6SLA3</accession>
<organism evidence="1 2">
    <name type="scientific">Streptomyces dengpaensis</name>
    <dbReference type="NCBI Taxonomy" id="2049881"/>
    <lineage>
        <taxon>Bacteria</taxon>
        <taxon>Bacillati</taxon>
        <taxon>Actinomycetota</taxon>
        <taxon>Actinomycetes</taxon>
        <taxon>Kitasatosporales</taxon>
        <taxon>Streptomycetaceae</taxon>
        <taxon>Streptomyces</taxon>
    </lineage>
</organism>
<sequence length="411" mass="45167">MSEVEELAGLVDGLRRDRRRGPYAGHGEYLDAAWAVHEAAERLLDGGLADQAAPKLRTAVDRVAKALMYLDDSGGTVGDALRALTVLYAKAVCAAPPRRPQTLATWIDKTTFDGPGWPDLQLADFAAGLGPVGLAHLADLVEDRASGLTDEDRYGAASHIQDLREQLAANVGDTDWYIGVVARDLRTPGQYLKITEALRDAARTEEATVWARRGLAAHPTSPYLPPLRDALVDLLTRAGNEEEALAVRRAAFERTPVHAVFHPLQATATRIGSPQTIQWALGLLRERLPANPAGARELILCLQETGQHDDAWQVAVDHLDDLGKYLLQDLIEQRRTTHPADVTGPYRRLIAGYLAETGNKYRYQYAVRHLKALRALHQQLGTPGEFADYLHALRAEHIWRQATRHGATITG</sequence>
<evidence type="ECO:0000313" key="2">
    <source>
        <dbReference type="Proteomes" id="UP000238413"/>
    </source>
</evidence>
<dbReference type="RefSeq" id="WP_099498391.1">
    <property type="nucleotide sequence ID" value="NZ_CP026652.1"/>
</dbReference>
<protein>
    <submittedName>
        <fullName evidence="1">Uncharacterized protein</fullName>
    </submittedName>
</protein>
<dbReference type="Proteomes" id="UP000238413">
    <property type="component" value="Chromosome"/>
</dbReference>
<dbReference type="EMBL" id="CP026652">
    <property type="protein sequence ID" value="AVH55415.1"/>
    <property type="molecule type" value="Genomic_DNA"/>
</dbReference>
<keyword evidence="2" id="KW-1185">Reference proteome</keyword>